<feature type="transmembrane region" description="Helical" evidence="1">
    <location>
        <begin position="110"/>
        <end position="135"/>
    </location>
</feature>
<evidence type="ECO:0000256" key="1">
    <source>
        <dbReference type="SAM" id="Phobius"/>
    </source>
</evidence>
<reference evidence="2" key="1">
    <citation type="submission" date="2021-01" db="EMBL/GenBank/DDBJ databases">
        <authorList>
            <person name="Corre E."/>
            <person name="Pelletier E."/>
            <person name="Niang G."/>
            <person name="Scheremetjew M."/>
            <person name="Finn R."/>
            <person name="Kale V."/>
            <person name="Holt S."/>
            <person name="Cochrane G."/>
            <person name="Meng A."/>
            <person name="Brown T."/>
            <person name="Cohen L."/>
        </authorList>
    </citation>
    <scope>NUCLEOTIDE SEQUENCE</scope>
    <source>
        <strain evidence="2">CCMP622</strain>
    </source>
</reference>
<organism evidence="2">
    <name type="scientific">Lotharella oceanica</name>
    <dbReference type="NCBI Taxonomy" id="641309"/>
    <lineage>
        <taxon>Eukaryota</taxon>
        <taxon>Sar</taxon>
        <taxon>Rhizaria</taxon>
        <taxon>Cercozoa</taxon>
        <taxon>Chlorarachniophyceae</taxon>
        <taxon>Lotharella</taxon>
    </lineage>
</organism>
<keyword evidence="1" id="KW-0812">Transmembrane</keyword>
<accession>A0A7S2XAV7</accession>
<gene>
    <name evidence="2" type="ORF">LSP00402_LOCUS8641</name>
</gene>
<evidence type="ECO:0008006" key="3">
    <source>
        <dbReference type="Google" id="ProtNLM"/>
    </source>
</evidence>
<sequence>MGSGPRTYYRTLFVLNVRADEDVTSPMLGRLPPGSRVSVREIRGRRALLETQGVEGWVSLVTEDGEANVEYLSGPDGSAEQIKSLAASIQQQYANIQTKKTPKPGENMPLALQIALPFAAIASAYVGVSLVNGWLVTTFFPTIFKGGGGAH</sequence>
<dbReference type="EMBL" id="HBHP01013813">
    <property type="protein sequence ID" value="CAD9761384.1"/>
    <property type="molecule type" value="Transcribed_RNA"/>
</dbReference>
<dbReference type="AlphaFoldDB" id="A0A7S2XAV7"/>
<keyword evidence="1" id="KW-0472">Membrane</keyword>
<name>A0A7S2XAV7_9EUKA</name>
<protein>
    <recommendedName>
        <fullName evidence="3">SH3b domain-containing protein</fullName>
    </recommendedName>
</protein>
<evidence type="ECO:0000313" key="2">
    <source>
        <dbReference type="EMBL" id="CAD9761384.1"/>
    </source>
</evidence>
<proteinExistence type="predicted"/>
<keyword evidence="1" id="KW-1133">Transmembrane helix</keyword>